<gene>
    <name evidence="2" type="ORF">PHYSODRAFT_412316</name>
</gene>
<name>G4ZXM7_PHYSP</name>
<feature type="region of interest" description="Disordered" evidence="1">
    <location>
        <begin position="1"/>
        <end position="24"/>
    </location>
</feature>
<dbReference type="Gene3D" id="2.40.70.10">
    <property type="entry name" value="Acid Proteases"/>
    <property type="match status" value="1"/>
</dbReference>
<feature type="non-terminal residue" evidence="2">
    <location>
        <position position="188"/>
    </location>
</feature>
<feature type="non-terminal residue" evidence="2">
    <location>
        <position position="1"/>
    </location>
</feature>
<dbReference type="AlphaFoldDB" id="G4ZXM7"/>
<reference evidence="2 3" key="1">
    <citation type="journal article" date="2006" name="Science">
        <title>Phytophthora genome sequences uncover evolutionary origins and mechanisms of pathogenesis.</title>
        <authorList>
            <person name="Tyler B.M."/>
            <person name="Tripathy S."/>
            <person name="Zhang X."/>
            <person name="Dehal P."/>
            <person name="Jiang R.H."/>
            <person name="Aerts A."/>
            <person name="Arredondo F.D."/>
            <person name="Baxter L."/>
            <person name="Bensasson D."/>
            <person name="Beynon J.L."/>
            <person name="Chapman J."/>
            <person name="Damasceno C.M."/>
            <person name="Dorrance A.E."/>
            <person name="Dou D."/>
            <person name="Dickerman A.W."/>
            <person name="Dubchak I.L."/>
            <person name="Garbelotto M."/>
            <person name="Gijzen M."/>
            <person name="Gordon S.G."/>
            <person name="Govers F."/>
            <person name="Grunwald N.J."/>
            <person name="Huang W."/>
            <person name="Ivors K.L."/>
            <person name="Jones R.W."/>
            <person name="Kamoun S."/>
            <person name="Krampis K."/>
            <person name="Lamour K.H."/>
            <person name="Lee M.K."/>
            <person name="McDonald W.H."/>
            <person name="Medina M."/>
            <person name="Meijer H.J."/>
            <person name="Nordberg E.K."/>
            <person name="Maclean D.J."/>
            <person name="Ospina-Giraldo M.D."/>
            <person name="Morris P.F."/>
            <person name="Phuntumart V."/>
            <person name="Putnam N.H."/>
            <person name="Rash S."/>
            <person name="Rose J.K."/>
            <person name="Sakihama Y."/>
            <person name="Salamov A.A."/>
            <person name="Savidor A."/>
            <person name="Scheuring C.F."/>
            <person name="Smith B.M."/>
            <person name="Sobral B.W."/>
            <person name="Terry A."/>
            <person name="Torto-Alalibo T.A."/>
            <person name="Win J."/>
            <person name="Xu Z."/>
            <person name="Zhang H."/>
            <person name="Grigoriev I.V."/>
            <person name="Rokhsar D.S."/>
            <person name="Boore J.L."/>
        </authorList>
    </citation>
    <scope>NUCLEOTIDE SEQUENCE [LARGE SCALE GENOMIC DNA]</scope>
    <source>
        <strain evidence="2 3">P6497</strain>
    </source>
</reference>
<dbReference type="InParanoid" id="G4ZXM7"/>
<evidence type="ECO:0000256" key="1">
    <source>
        <dbReference type="SAM" id="MobiDB-lite"/>
    </source>
</evidence>
<evidence type="ECO:0000313" key="2">
    <source>
        <dbReference type="EMBL" id="EGZ12590.1"/>
    </source>
</evidence>
<dbReference type="RefSeq" id="XP_009532923.1">
    <property type="nucleotide sequence ID" value="XM_009534628.1"/>
</dbReference>
<dbReference type="InterPro" id="IPR021109">
    <property type="entry name" value="Peptidase_aspartic_dom_sf"/>
</dbReference>
<dbReference type="EMBL" id="JH159157">
    <property type="protein sequence ID" value="EGZ12590.1"/>
    <property type="molecule type" value="Genomic_DNA"/>
</dbReference>
<protein>
    <submittedName>
        <fullName evidence="2">Uncharacterized protein</fullName>
    </submittedName>
</protein>
<dbReference type="GeneID" id="20651745"/>
<dbReference type="OMA" id="LVCKGSH"/>
<organism evidence="2 3">
    <name type="scientific">Phytophthora sojae (strain P6497)</name>
    <name type="common">Soybean stem and root rot agent</name>
    <name type="synonym">Phytophthora megasperma f. sp. glycines</name>
    <dbReference type="NCBI Taxonomy" id="1094619"/>
    <lineage>
        <taxon>Eukaryota</taxon>
        <taxon>Sar</taxon>
        <taxon>Stramenopiles</taxon>
        <taxon>Oomycota</taxon>
        <taxon>Peronosporomycetes</taxon>
        <taxon>Peronosporales</taxon>
        <taxon>Peronosporaceae</taxon>
        <taxon>Phytophthora</taxon>
    </lineage>
</organism>
<dbReference type="SMR" id="G4ZXM7"/>
<sequence>AGGSDVARPQQGSGPKGRPPPRTGCLHCKGEHWLRDCPSKNWKVKRAVVGKQQKCGGGAEEGASPAKGSDDEEYTVLINGAVEISMCPDTGADKCILPADAVNQVRAMGRTLTTTRLLEPEPVEGVGGNVTFCHEAAQIDVQIRTSAGPVNLYKLDCLVVEGEKQFLLSRKVMKRLGIDVKRAFEQLA</sequence>
<dbReference type="Proteomes" id="UP000002640">
    <property type="component" value="Unassembled WGS sequence"/>
</dbReference>
<dbReference type="KEGG" id="psoj:PHYSODRAFT_412316"/>
<proteinExistence type="predicted"/>
<accession>G4ZXM7</accession>
<keyword evidence="3" id="KW-1185">Reference proteome</keyword>
<evidence type="ECO:0000313" key="3">
    <source>
        <dbReference type="Proteomes" id="UP000002640"/>
    </source>
</evidence>